<sequence length="75" mass="8786">MKLKQIELLQKLVMMMRMVQGERNSDSLKNNLLFLKKVSKNTILSILNKNLHYQSSLIFVLDKLRCGFRTEEQGS</sequence>
<dbReference type="InParanoid" id="A0A2G5DXT1"/>
<dbReference type="Proteomes" id="UP000230069">
    <property type="component" value="Unassembled WGS sequence"/>
</dbReference>
<proteinExistence type="predicted"/>
<dbReference type="EMBL" id="KZ305031">
    <property type="protein sequence ID" value="PIA48324.1"/>
    <property type="molecule type" value="Genomic_DNA"/>
</dbReference>
<name>A0A2G5DXT1_AQUCA</name>
<keyword evidence="2" id="KW-1185">Reference proteome</keyword>
<dbReference type="AlphaFoldDB" id="A0A2G5DXT1"/>
<evidence type="ECO:0000313" key="1">
    <source>
        <dbReference type="EMBL" id="PIA48324.1"/>
    </source>
</evidence>
<reference evidence="1 2" key="1">
    <citation type="submission" date="2017-09" db="EMBL/GenBank/DDBJ databases">
        <title>WGS assembly of Aquilegia coerulea Goldsmith.</title>
        <authorList>
            <person name="Hodges S."/>
            <person name="Kramer E."/>
            <person name="Nordborg M."/>
            <person name="Tomkins J."/>
            <person name="Borevitz J."/>
            <person name="Derieg N."/>
            <person name="Yan J."/>
            <person name="Mihaltcheva S."/>
            <person name="Hayes R.D."/>
            <person name="Rokhsar D."/>
        </authorList>
    </citation>
    <scope>NUCLEOTIDE SEQUENCE [LARGE SCALE GENOMIC DNA]</scope>
    <source>
        <strain evidence="2">cv. Goldsmith</strain>
    </source>
</reference>
<accession>A0A2G5DXT1</accession>
<gene>
    <name evidence="1" type="ORF">AQUCO_01400729v1</name>
</gene>
<evidence type="ECO:0000313" key="2">
    <source>
        <dbReference type="Proteomes" id="UP000230069"/>
    </source>
</evidence>
<organism evidence="1 2">
    <name type="scientific">Aquilegia coerulea</name>
    <name type="common">Rocky mountain columbine</name>
    <dbReference type="NCBI Taxonomy" id="218851"/>
    <lineage>
        <taxon>Eukaryota</taxon>
        <taxon>Viridiplantae</taxon>
        <taxon>Streptophyta</taxon>
        <taxon>Embryophyta</taxon>
        <taxon>Tracheophyta</taxon>
        <taxon>Spermatophyta</taxon>
        <taxon>Magnoliopsida</taxon>
        <taxon>Ranunculales</taxon>
        <taxon>Ranunculaceae</taxon>
        <taxon>Thalictroideae</taxon>
        <taxon>Aquilegia</taxon>
    </lineage>
</organism>
<protein>
    <submittedName>
        <fullName evidence="1">Uncharacterized protein</fullName>
    </submittedName>
</protein>